<reference evidence="1 2" key="1">
    <citation type="journal article" date="2012" name="Science">
        <title>The Paleozoic origin of enzymatic lignin decomposition reconstructed from 31 fungal genomes.</title>
        <authorList>
            <person name="Floudas D."/>
            <person name="Binder M."/>
            <person name="Riley R."/>
            <person name="Barry K."/>
            <person name="Blanchette R.A."/>
            <person name="Henrissat B."/>
            <person name="Martinez A.T."/>
            <person name="Otillar R."/>
            <person name="Spatafora J.W."/>
            <person name="Yadav J.S."/>
            <person name="Aerts A."/>
            <person name="Benoit I."/>
            <person name="Boyd A."/>
            <person name="Carlson A."/>
            <person name="Copeland A."/>
            <person name="Coutinho P.M."/>
            <person name="de Vries R.P."/>
            <person name="Ferreira P."/>
            <person name="Findley K."/>
            <person name="Foster B."/>
            <person name="Gaskell J."/>
            <person name="Glotzer D."/>
            <person name="Gorecki P."/>
            <person name="Heitman J."/>
            <person name="Hesse C."/>
            <person name="Hori C."/>
            <person name="Igarashi K."/>
            <person name="Jurgens J.A."/>
            <person name="Kallen N."/>
            <person name="Kersten P."/>
            <person name="Kohler A."/>
            <person name="Kuees U."/>
            <person name="Kumar T.K.A."/>
            <person name="Kuo A."/>
            <person name="LaButti K."/>
            <person name="Larrondo L.F."/>
            <person name="Lindquist E."/>
            <person name="Ling A."/>
            <person name="Lombard V."/>
            <person name="Lucas S."/>
            <person name="Lundell T."/>
            <person name="Martin R."/>
            <person name="McLaughlin D.J."/>
            <person name="Morgenstern I."/>
            <person name="Morin E."/>
            <person name="Murat C."/>
            <person name="Nagy L.G."/>
            <person name="Nolan M."/>
            <person name="Ohm R.A."/>
            <person name="Patyshakuliyeva A."/>
            <person name="Rokas A."/>
            <person name="Ruiz-Duenas F.J."/>
            <person name="Sabat G."/>
            <person name="Salamov A."/>
            <person name="Samejima M."/>
            <person name="Schmutz J."/>
            <person name="Slot J.C."/>
            <person name="St John F."/>
            <person name="Stenlid J."/>
            <person name="Sun H."/>
            <person name="Sun S."/>
            <person name="Syed K."/>
            <person name="Tsang A."/>
            <person name="Wiebenga A."/>
            <person name="Young D."/>
            <person name="Pisabarro A."/>
            <person name="Eastwood D.C."/>
            <person name="Martin F."/>
            <person name="Cullen D."/>
            <person name="Grigoriev I.V."/>
            <person name="Hibbett D.S."/>
        </authorList>
    </citation>
    <scope>NUCLEOTIDE SEQUENCE [LARGE SCALE GENOMIC DNA]</scope>
    <source>
        <strain evidence="1 2">ATCC 11539</strain>
    </source>
</reference>
<name>S7RCS7_GLOTA</name>
<proteinExistence type="predicted"/>
<evidence type="ECO:0000313" key="2">
    <source>
        <dbReference type="Proteomes" id="UP000030669"/>
    </source>
</evidence>
<dbReference type="GeneID" id="19305128"/>
<dbReference type="eggNOG" id="ENOG502SWJP">
    <property type="taxonomic scope" value="Eukaryota"/>
</dbReference>
<organism evidence="1 2">
    <name type="scientific">Gloeophyllum trabeum (strain ATCC 11539 / FP-39264 / Madison 617)</name>
    <name type="common">Brown rot fungus</name>
    <dbReference type="NCBI Taxonomy" id="670483"/>
    <lineage>
        <taxon>Eukaryota</taxon>
        <taxon>Fungi</taxon>
        <taxon>Dikarya</taxon>
        <taxon>Basidiomycota</taxon>
        <taxon>Agaricomycotina</taxon>
        <taxon>Agaricomycetes</taxon>
        <taxon>Gloeophyllales</taxon>
        <taxon>Gloeophyllaceae</taxon>
        <taxon>Gloeophyllum</taxon>
    </lineage>
</organism>
<dbReference type="HOGENOM" id="CLU_078867_1_0_1"/>
<evidence type="ECO:0000313" key="1">
    <source>
        <dbReference type="EMBL" id="EPQ50209.1"/>
    </source>
</evidence>
<dbReference type="OrthoDB" id="3234349at2759"/>
<dbReference type="EMBL" id="KB469326">
    <property type="protein sequence ID" value="EPQ50209.1"/>
    <property type="molecule type" value="Genomic_DNA"/>
</dbReference>
<dbReference type="KEGG" id="gtr:GLOTRDRAFT_24381"/>
<sequence length="190" mass="21551">ISMTCLNLGVERMSKIENVYLVGVIPGPKEPSLTELNNYIRPLINVFLLSWMRGHHFSRSASSLALGRIVRSVIAIVVNDLPGARRLAQAASHMSHHICTICTLYGKDKLGDTNYHAWAKIPNHLMRASALQWRDATNEETRKDIFDNYGVRWSELWRLPYWNITRQLAPEPMHALFSGLAEHFVCDAVG</sequence>
<feature type="non-terminal residue" evidence="1">
    <location>
        <position position="190"/>
    </location>
</feature>
<feature type="non-terminal residue" evidence="1">
    <location>
        <position position="1"/>
    </location>
</feature>
<protein>
    <submittedName>
        <fullName evidence="1">Uncharacterized protein</fullName>
    </submittedName>
</protein>
<gene>
    <name evidence="1" type="ORF">GLOTRDRAFT_24381</name>
</gene>
<dbReference type="AlphaFoldDB" id="S7RCS7"/>
<accession>S7RCS7</accession>
<dbReference type="RefSeq" id="XP_007871338.1">
    <property type="nucleotide sequence ID" value="XM_007873147.1"/>
</dbReference>
<keyword evidence="2" id="KW-1185">Reference proteome</keyword>
<dbReference type="OMA" id="RIWIDEC"/>
<dbReference type="Proteomes" id="UP000030669">
    <property type="component" value="Unassembled WGS sequence"/>
</dbReference>